<keyword evidence="1" id="KW-0227">DNA damage</keyword>
<dbReference type="GO" id="GO:0097361">
    <property type="term" value="C:cytosolic [4Fe-4S] assembly targeting complex"/>
    <property type="evidence" value="ECO:0007669"/>
    <property type="project" value="UniProtKB-UniRule"/>
</dbReference>
<reference evidence="3" key="2">
    <citation type="submission" date="2020-03" db="EMBL/GenBank/DDBJ databases">
        <title>The second near-complete assembly of the hexaploid bread wheat (Triticum aestivum) genome.</title>
        <authorList>
            <person name="Zimin A.V."/>
            <person name="Puiu D."/>
            <person name="Shumante A."/>
            <person name="Alonge M."/>
            <person name="Salzberg S.L."/>
        </authorList>
    </citation>
    <scope>NUCLEOTIDE SEQUENCE</scope>
    <source>
        <tissue evidence="3">Leaf</tissue>
    </source>
</reference>
<evidence type="ECO:0000313" key="3">
    <source>
        <dbReference type="EMBL" id="KAF7098356.1"/>
    </source>
</evidence>
<dbReference type="GO" id="GO:0016226">
    <property type="term" value="P:iron-sulfur cluster assembly"/>
    <property type="evidence" value="ECO:0007669"/>
    <property type="project" value="UniProtKB-UniRule"/>
</dbReference>
<dbReference type="InterPro" id="IPR029240">
    <property type="entry name" value="MMS19_N"/>
</dbReference>
<comment type="subcellular location">
    <subcellularLocation>
        <location evidence="1">Nucleus</location>
    </subcellularLocation>
</comment>
<dbReference type="Proteomes" id="UP000815260">
    <property type="component" value="Chromosome 7A"/>
</dbReference>
<evidence type="ECO:0000259" key="2">
    <source>
        <dbReference type="Pfam" id="PF14500"/>
    </source>
</evidence>
<keyword evidence="1" id="KW-0539">Nucleus</keyword>
<comment type="function">
    <text evidence="1">Key component of the cytosolic iron-sulfur protein assembly (CIA) complex, a multiprotein complex that mediates the incorporation of iron-sulfur cluster into apoproteins specifically involved in DNA metabolism and genomic integrity. In the CIA complex, MMS19 acts as an adapter between early-acting CIA components and a subset of cellular target iron-sulfur proteins.</text>
</comment>
<dbReference type="AlphaFoldDB" id="A0A9R1M0E1"/>
<accession>A0A9R1M0E1</accession>
<organism evidence="3">
    <name type="scientific">Triticum aestivum</name>
    <name type="common">Wheat</name>
    <dbReference type="NCBI Taxonomy" id="4565"/>
    <lineage>
        <taxon>Eukaryota</taxon>
        <taxon>Viridiplantae</taxon>
        <taxon>Streptophyta</taxon>
        <taxon>Embryophyta</taxon>
        <taxon>Tracheophyta</taxon>
        <taxon>Spermatophyta</taxon>
        <taxon>Magnoliopsida</taxon>
        <taxon>Liliopsida</taxon>
        <taxon>Poales</taxon>
        <taxon>Poaceae</taxon>
        <taxon>BOP clade</taxon>
        <taxon>Pooideae</taxon>
        <taxon>Triticodae</taxon>
        <taxon>Triticeae</taxon>
        <taxon>Triticinae</taxon>
        <taxon>Triticum</taxon>
    </lineage>
</organism>
<dbReference type="GO" id="GO:0051604">
    <property type="term" value="P:protein maturation"/>
    <property type="evidence" value="ECO:0007669"/>
    <property type="project" value="UniProtKB-UniRule"/>
</dbReference>
<feature type="domain" description="MMS19 N-terminal" evidence="2">
    <location>
        <begin position="48"/>
        <end position="234"/>
    </location>
</feature>
<dbReference type="Pfam" id="PF14500">
    <property type="entry name" value="MMS19_N"/>
    <property type="match status" value="1"/>
</dbReference>
<protein>
    <recommendedName>
        <fullName evidence="1">MMS19 nucleotide excision repair protein</fullName>
    </recommendedName>
</protein>
<evidence type="ECO:0000256" key="1">
    <source>
        <dbReference type="RuleBase" id="RU367072"/>
    </source>
</evidence>
<dbReference type="GO" id="GO:0006281">
    <property type="term" value="P:DNA repair"/>
    <property type="evidence" value="ECO:0007669"/>
    <property type="project" value="UniProtKB-UniRule"/>
</dbReference>
<name>A0A9R1M0E1_WHEAT</name>
<keyword evidence="1" id="KW-0234">DNA repair</keyword>
<dbReference type="InterPro" id="IPR016024">
    <property type="entry name" value="ARM-type_fold"/>
</dbReference>
<dbReference type="OrthoDB" id="342900at2759"/>
<dbReference type="EMBL" id="CM022229">
    <property type="protein sequence ID" value="KAF7098356.1"/>
    <property type="molecule type" value="Genomic_DNA"/>
</dbReference>
<comment type="similarity">
    <text evidence="1">Belongs to the MET18/MMS19 family.</text>
</comment>
<sequence>MAKVPAGEWVPHVEAFVDVSRSPAQHSAGVDALAALVNKDKLTLFDLVSKMDMYLTTTDHIVRARGILLLGQIMSHISFKWLDVNAITTLSDFFTSRLSDWQALRGALVGCLALLHRKSSVGTIMVADVKRLVEAFIADVQVQSLAAADRKMCFEIFSWILDHYPEAVKTMDDELLYWICQSIDEEKDPECLKLSFHVVEVVMKLFPDPSGFADQFASDLFEILSKYFPVYFTH</sequence>
<proteinExistence type="inferred from homology"/>
<dbReference type="PANTHER" id="PTHR12891:SF0">
    <property type="entry name" value="MMS19 NUCLEOTIDE EXCISION REPAIR PROTEIN HOMOLOG"/>
    <property type="match status" value="1"/>
</dbReference>
<comment type="caution">
    <text evidence="3">The sequence shown here is derived from an EMBL/GenBank/DDBJ whole genome shotgun (WGS) entry which is preliminary data.</text>
</comment>
<dbReference type="GO" id="GO:0005634">
    <property type="term" value="C:nucleus"/>
    <property type="evidence" value="ECO:0007669"/>
    <property type="project" value="UniProtKB-SubCell"/>
</dbReference>
<reference evidence="3" key="1">
    <citation type="journal article" date="2017" name="Gigascience">
        <title>The first near-complete assembly of the hexaploid bread wheat genome, Triticum aestivum.</title>
        <authorList>
            <person name="Zimin A.V."/>
            <person name="Puiu D."/>
            <person name="Hall R."/>
            <person name="Kingan S."/>
            <person name="Clavijo B.J."/>
            <person name="Salzberg S.L."/>
        </authorList>
    </citation>
    <scope>NUCLEOTIDE SEQUENCE</scope>
    <source>
        <tissue evidence="3">Leaf</tissue>
    </source>
</reference>
<feature type="non-terminal residue" evidence="3">
    <location>
        <position position="234"/>
    </location>
</feature>
<dbReference type="SUPFAM" id="SSF48371">
    <property type="entry name" value="ARM repeat"/>
    <property type="match status" value="1"/>
</dbReference>
<dbReference type="PANTHER" id="PTHR12891">
    <property type="entry name" value="DNA REPAIR/TRANSCRIPTION PROTEIN MET18/MMS19"/>
    <property type="match status" value="1"/>
</dbReference>
<dbReference type="InterPro" id="IPR039920">
    <property type="entry name" value="MMS19"/>
</dbReference>
<gene>
    <name evidence="3" type="ORF">CFC21_100103</name>
</gene>